<accession>A0A160VK78</accession>
<dbReference type="SUPFAM" id="SSF69118">
    <property type="entry name" value="AhpD-like"/>
    <property type="match status" value="1"/>
</dbReference>
<reference evidence="1" key="1">
    <citation type="submission" date="2015-10" db="EMBL/GenBank/DDBJ databases">
        <authorList>
            <person name="Gilbert D.G."/>
        </authorList>
    </citation>
    <scope>NUCLEOTIDE SEQUENCE</scope>
</reference>
<name>A0A160VK78_9ZZZZ</name>
<evidence type="ECO:0000313" key="1">
    <source>
        <dbReference type="EMBL" id="CUV09794.1"/>
    </source>
</evidence>
<dbReference type="Gene3D" id="1.20.1290.10">
    <property type="entry name" value="AhpD-like"/>
    <property type="match status" value="1"/>
</dbReference>
<dbReference type="EMBL" id="FAXC01000304">
    <property type="protein sequence ID" value="CUV09794.1"/>
    <property type="molecule type" value="Genomic_DNA"/>
</dbReference>
<protein>
    <submittedName>
        <fullName evidence="1">Uncharacterized peroxidase-related enzyme subfamily</fullName>
    </submittedName>
</protein>
<dbReference type="InterPro" id="IPR029032">
    <property type="entry name" value="AhpD-like"/>
</dbReference>
<dbReference type="GO" id="GO:0004601">
    <property type="term" value="F:peroxidase activity"/>
    <property type="evidence" value="ECO:0007669"/>
    <property type="project" value="UniProtKB-KW"/>
</dbReference>
<organism evidence="1">
    <name type="scientific">hydrothermal vent metagenome</name>
    <dbReference type="NCBI Taxonomy" id="652676"/>
    <lineage>
        <taxon>unclassified sequences</taxon>
        <taxon>metagenomes</taxon>
        <taxon>ecological metagenomes</taxon>
    </lineage>
</organism>
<proteinExistence type="predicted"/>
<dbReference type="AlphaFoldDB" id="A0A160VK78"/>
<gene>
    <name evidence="1" type="ORF">MGWOODY_Mmi165</name>
</gene>
<keyword evidence="1" id="KW-0575">Peroxidase</keyword>
<keyword evidence="1" id="KW-0560">Oxidoreductase</keyword>
<sequence>MTYIDIIDEQDAKGILKKEYEKGILRSGKVFNILKIMSRSPATLRDAMAMYLTIMFGKSDLSRAQREMLATVVSKVNHCYY</sequence>